<dbReference type="GO" id="GO:0016887">
    <property type="term" value="F:ATP hydrolysis activity"/>
    <property type="evidence" value="ECO:0007669"/>
    <property type="project" value="InterPro"/>
</dbReference>
<dbReference type="PROSITE" id="PS50893">
    <property type="entry name" value="ABC_TRANSPORTER_2"/>
    <property type="match status" value="1"/>
</dbReference>
<feature type="domain" description="ABC transporter" evidence="4">
    <location>
        <begin position="2"/>
        <end position="238"/>
    </location>
</feature>
<dbReference type="PANTHER" id="PTHR43023">
    <property type="entry name" value="PROTEIN TRIGALACTOSYLDIACYLGLYCEROL 3, CHLOROPLASTIC"/>
    <property type="match status" value="1"/>
</dbReference>
<dbReference type="InParanoid" id="B4CTT8"/>
<dbReference type="InterPro" id="IPR027417">
    <property type="entry name" value="P-loop_NTPase"/>
</dbReference>
<protein>
    <submittedName>
        <fullName evidence="5">ABC transporter-related protein</fullName>
    </submittedName>
</protein>
<accession>B4CTT8</accession>
<dbReference type="GO" id="GO:0005524">
    <property type="term" value="F:ATP binding"/>
    <property type="evidence" value="ECO:0007669"/>
    <property type="project" value="UniProtKB-KW"/>
</dbReference>
<dbReference type="SMART" id="SM00382">
    <property type="entry name" value="AAA"/>
    <property type="match status" value="1"/>
</dbReference>
<proteinExistence type="predicted"/>
<dbReference type="Gene3D" id="3.40.50.300">
    <property type="entry name" value="P-loop containing nucleotide triphosphate hydrolases"/>
    <property type="match status" value="1"/>
</dbReference>
<dbReference type="SUPFAM" id="SSF52540">
    <property type="entry name" value="P-loop containing nucleoside triphosphate hydrolases"/>
    <property type="match status" value="1"/>
</dbReference>
<gene>
    <name evidence="5" type="ORF">CfE428DRAFT_0101</name>
</gene>
<sequence>MISVRQLKKKLGAQEVLRGVDLEIATGETCAIMGRSGCGKSVLLKHFVGLFKPTSGTVWVDGEDITPLPERKLGAIRKKVGMLFQSGALFDSMNVEENIAFPLREAGLRNPKEIRDRVAEALEMVDLAGEQKKMPENLSGGMRKRVGLARTIVGRPACILYDEPTTGLDPIASDSINHLIRRLQKRLSVTSVVVTHDMKTAFHTADRIAFLHEGRIYFHGLPADLRASQDEAIVNFIEGRSGESS</sequence>
<organism evidence="5 6">
    <name type="scientific">Chthoniobacter flavus Ellin428</name>
    <dbReference type="NCBI Taxonomy" id="497964"/>
    <lineage>
        <taxon>Bacteria</taxon>
        <taxon>Pseudomonadati</taxon>
        <taxon>Verrucomicrobiota</taxon>
        <taxon>Spartobacteria</taxon>
        <taxon>Chthoniobacterales</taxon>
        <taxon>Chthoniobacteraceae</taxon>
        <taxon>Chthoniobacter</taxon>
    </lineage>
</organism>
<keyword evidence="6" id="KW-1185">Reference proteome</keyword>
<dbReference type="Pfam" id="PF00005">
    <property type="entry name" value="ABC_tran"/>
    <property type="match status" value="1"/>
</dbReference>
<dbReference type="PROSITE" id="PS00211">
    <property type="entry name" value="ABC_TRANSPORTER_1"/>
    <property type="match status" value="1"/>
</dbReference>
<dbReference type="STRING" id="497964.CfE428DRAFT_0101"/>
<dbReference type="RefSeq" id="WP_006977428.1">
    <property type="nucleotide sequence ID" value="NZ_ABVL01000001.1"/>
</dbReference>
<evidence type="ECO:0000313" key="6">
    <source>
        <dbReference type="Proteomes" id="UP000005824"/>
    </source>
</evidence>
<dbReference type="AlphaFoldDB" id="B4CTT8"/>
<dbReference type="InterPro" id="IPR017871">
    <property type="entry name" value="ABC_transporter-like_CS"/>
</dbReference>
<evidence type="ECO:0000256" key="1">
    <source>
        <dbReference type="ARBA" id="ARBA00022448"/>
    </source>
</evidence>
<dbReference type="CDD" id="cd03261">
    <property type="entry name" value="ABC_Org_Solvent_Resistant"/>
    <property type="match status" value="1"/>
</dbReference>
<dbReference type="Proteomes" id="UP000005824">
    <property type="component" value="Unassembled WGS sequence"/>
</dbReference>
<name>B4CTT8_9BACT</name>
<evidence type="ECO:0000256" key="3">
    <source>
        <dbReference type="ARBA" id="ARBA00022840"/>
    </source>
</evidence>
<evidence type="ECO:0000259" key="4">
    <source>
        <dbReference type="PROSITE" id="PS50893"/>
    </source>
</evidence>
<comment type="caution">
    <text evidence="5">The sequence shown here is derived from an EMBL/GenBank/DDBJ whole genome shotgun (WGS) entry which is preliminary data.</text>
</comment>
<keyword evidence="2" id="KW-0547">Nucleotide-binding</keyword>
<evidence type="ECO:0000256" key="2">
    <source>
        <dbReference type="ARBA" id="ARBA00022741"/>
    </source>
</evidence>
<keyword evidence="1" id="KW-0813">Transport</keyword>
<reference evidence="5 6" key="1">
    <citation type="journal article" date="2011" name="J. Bacteriol.">
        <title>Genome sequence of Chthoniobacter flavus Ellin428, an aerobic heterotrophic soil bacterium.</title>
        <authorList>
            <person name="Kant R."/>
            <person name="van Passel M.W."/>
            <person name="Palva A."/>
            <person name="Lucas S."/>
            <person name="Lapidus A."/>
            <person name="Glavina Del Rio T."/>
            <person name="Dalin E."/>
            <person name="Tice H."/>
            <person name="Bruce D."/>
            <person name="Goodwin L."/>
            <person name="Pitluck S."/>
            <person name="Larimer F.W."/>
            <person name="Land M.L."/>
            <person name="Hauser L."/>
            <person name="Sangwan P."/>
            <person name="de Vos W.M."/>
            <person name="Janssen P.H."/>
            <person name="Smidt H."/>
        </authorList>
    </citation>
    <scope>NUCLEOTIDE SEQUENCE [LARGE SCALE GENOMIC DNA]</scope>
    <source>
        <strain evidence="5 6">Ellin428</strain>
    </source>
</reference>
<dbReference type="eggNOG" id="COG1127">
    <property type="taxonomic scope" value="Bacteria"/>
</dbReference>
<keyword evidence="3" id="KW-0067">ATP-binding</keyword>
<dbReference type="PANTHER" id="PTHR43023:SF6">
    <property type="entry name" value="INTERMEMBRANE PHOSPHOLIPID TRANSPORT SYSTEM ATP-BINDING PROTEIN MLAF"/>
    <property type="match status" value="1"/>
</dbReference>
<evidence type="ECO:0000313" key="5">
    <source>
        <dbReference type="EMBL" id="EDY21976.1"/>
    </source>
</evidence>
<dbReference type="InterPro" id="IPR003593">
    <property type="entry name" value="AAA+_ATPase"/>
</dbReference>
<dbReference type="InterPro" id="IPR003439">
    <property type="entry name" value="ABC_transporter-like_ATP-bd"/>
</dbReference>
<dbReference type="EMBL" id="ABVL01000001">
    <property type="protein sequence ID" value="EDY21976.1"/>
    <property type="molecule type" value="Genomic_DNA"/>
</dbReference>